<keyword evidence="2" id="KW-0808">Transferase</keyword>
<dbReference type="Proteomes" id="UP000294644">
    <property type="component" value="Unassembled WGS sequence"/>
</dbReference>
<dbReference type="Gene3D" id="3.90.550.10">
    <property type="entry name" value="Spore Coat Polysaccharide Biosynthesis Protein SpsA, Chain A"/>
    <property type="match status" value="1"/>
</dbReference>
<accession>A0A4R5CQ55</accession>
<dbReference type="OrthoDB" id="761861at2"/>
<sequence length="300" mass="34867">MLSILVPIYNYNVYPLVVALHKQCTDCGIAFEILCQDDASNSNLNSFNEEVNTLSNCSFISLKKNLAHRENRNSLAAQAQFDYLLFIDGDSIIIDDHYIKKYIDNLLDFDVVYGGRLHPEKCPSNNQKLRWKYGKFVEDKASENRKKKPYLSLLFNNTVIKKACFNKVKFDTNRKKYGHDDTQLSYALSLLQCKVNHIENPVEHGDIDTNLVYLNKTKESLENLIALYEEEKIDVAFVKLIQLYHFLKSTKITFIISKIHSVFQHLLMKNLTGNHPNLFLFNWYRVGYLCAIDDKKINSF</sequence>
<dbReference type="InterPro" id="IPR029044">
    <property type="entry name" value="Nucleotide-diphossugar_trans"/>
</dbReference>
<dbReference type="RefSeq" id="WP_132066867.1">
    <property type="nucleotide sequence ID" value="NZ_SMFN01000016.1"/>
</dbReference>
<dbReference type="EMBL" id="SMFN01000016">
    <property type="protein sequence ID" value="TDE02276.1"/>
    <property type="molecule type" value="Genomic_DNA"/>
</dbReference>
<keyword evidence="3" id="KW-1185">Reference proteome</keyword>
<protein>
    <submittedName>
        <fullName evidence="2">Glycosyltransferase</fullName>
    </submittedName>
</protein>
<proteinExistence type="predicted"/>
<reference evidence="2 3" key="1">
    <citation type="submission" date="2019-03" db="EMBL/GenBank/DDBJ databases">
        <title>Flavobacterium LB-D12 sp. nov., isolated from arctic soil.</title>
        <authorList>
            <person name="Chaudhary D.K."/>
        </authorList>
    </citation>
    <scope>NUCLEOTIDE SEQUENCE [LARGE SCALE GENOMIC DNA]</scope>
    <source>
        <strain evidence="2 3">LB-D12</strain>
    </source>
</reference>
<comment type="caution">
    <text evidence="2">The sequence shown here is derived from an EMBL/GenBank/DDBJ whole genome shotgun (WGS) entry which is preliminary data.</text>
</comment>
<organism evidence="2 3">
    <name type="scientific">Flavobacterium sandaracinum</name>
    <dbReference type="NCBI Taxonomy" id="2541733"/>
    <lineage>
        <taxon>Bacteria</taxon>
        <taxon>Pseudomonadati</taxon>
        <taxon>Bacteroidota</taxon>
        <taxon>Flavobacteriia</taxon>
        <taxon>Flavobacteriales</taxon>
        <taxon>Flavobacteriaceae</taxon>
        <taxon>Flavobacterium</taxon>
    </lineage>
</organism>
<dbReference type="Pfam" id="PF00535">
    <property type="entry name" value="Glycos_transf_2"/>
    <property type="match status" value="1"/>
</dbReference>
<gene>
    <name evidence="2" type="ORF">E0F91_12855</name>
</gene>
<name>A0A4R5CQ55_9FLAO</name>
<evidence type="ECO:0000313" key="3">
    <source>
        <dbReference type="Proteomes" id="UP000294644"/>
    </source>
</evidence>
<dbReference type="InterPro" id="IPR001173">
    <property type="entry name" value="Glyco_trans_2-like"/>
</dbReference>
<feature type="domain" description="Glycosyltransferase 2-like" evidence="1">
    <location>
        <begin position="3"/>
        <end position="137"/>
    </location>
</feature>
<dbReference type="AlphaFoldDB" id="A0A4R5CQ55"/>
<dbReference type="SUPFAM" id="SSF53448">
    <property type="entry name" value="Nucleotide-diphospho-sugar transferases"/>
    <property type="match status" value="1"/>
</dbReference>
<evidence type="ECO:0000259" key="1">
    <source>
        <dbReference type="Pfam" id="PF00535"/>
    </source>
</evidence>
<dbReference type="GO" id="GO:0016740">
    <property type="term" value="F:transferase activity"/>
    <property type="evidence" value="ECO:0007669"/>
    <property type="project" value="UniProtKB-KW"/>
</dbReference>
<evidence type="ECO:0000313" key="2">
    <source>
        <dbReference type="EMBL" id="TDE02276.1"/>
    </source>
</evidence>